<dbReference type="NCBIfam" id="TIGR00084">
    <property type="entry name" value="ruvA"/>
    <property type="match status" value="1"/>
</dbReference>
<dbReference type="SUPFAM" id="SSF50249">
    <property type="entry name" value="Nucleic acid-binding proteins"/>
    <property type="match status" value="1"/>
</dbReference>
<sequence>VIAFIEGRVLFQGKGMLVVQTQSGLGYEVRVPEPVCLKFQSQQEVSLYIHTHVREDELTLYGFLSWDEKELFEMVIKTTGVGPKLGLAVLSQLPVEQLADAVFQNNTAAFSQVSGIGRKT</sequence>
<organism evidence="6">
    <name type="scientific">marine metagenome</name>
    <dbReference type="NCBI Taxonomy" id="408172"/>
    <lineage>
        <taxon>unclassified sequences</taxon>
        <taxon>metagenomes</taxon>
        <taxon>ecological metagenomes</taxon>
    </lineage>
</organism>
<dbReference type="Gene3D" id="1.10.150.20">
    <property type="entry name" value="5' to 3' exonuclease, C-terminal subdomain"/>
    <property type="match status" value="1"/>
</dbReference>
<dbReference type="InterPro" id="IPR013849">
    <property type="entry name" value="DNA_helicase_Holl-junc_RuvA_I"/>
</dbReference>
<name>A0A382GPY3_9ZZZZ</name>
<accession>A0A382GPY3</accession>
<dbReference type="GO" id="GO:0006310">
    <property type="term" value="P:DNA recombination"/>
    <property type="evidence" value="ECO:0007669"/>
    <property type="project" value="InterPro"/>
</dbReference>
<dbReference type="InterPro" id="IPR010994">
    <property type="entry name" value="RuvA_2-like"/>
</dbReference>
<keyword evidence="1" id="KW-0963">Cytoplasm</keyword>
<gene>
    <name evidence="6" type="ORF">METZ01_LOCUS229903</name>
</gene>
<dbReference type="AlphaFoldDB" id="A0A382GPY3"/>
<keyword evidence="2" id="KW-0227">DNA damage</keyword>
<evidence type="ECO:0000256" key="4">
    <source>
        <dbReference type="ARBA" id="ARBA00023204"/>
    </source>
</evidence>
<feature type="non-terminal residue" evidence="6">
    <location>
        <position position="1"/>
    </location>
</feature>
<dbReference type="GO" id="GO:0009378">
    <property type="term" value="F:four-way junction helicase activity"/>
    <property type="evidence" value="ECO:0007669"/>
    <property type="project" value="InterPro"/>
</dbReference>
<reference evidence="6" key="1">
    <citation type="submission" date="2018-05" db="EMBL/GenBank/DDBJ databases">
        <authorList>
            <person name="Lanie J.A."/>
            <person name="Ng W.-L."/>
            <person name="Kazmierczak K.M."/>
            <person name="Andrzejewski T.M."/>
            <person name="Davidsen T.M."/>
            <person name="Wayne K.J."/>
            <person name="Tettelin H."/>
            <person name="Glass J.I."/>
            <person name="Rusch D."/>
            <person name="Podicherti R."/>
            <person name="Tsui H.-C.T."/>
            <person name="Winkler M.E."/>
        </authorList>
    </citation>
    <scope>NUCLEOTIDE SEQUENCE</scope>
</reference>
<dbReference type="GO" id="GO:0005524">
    <property type="term" value="F:ATP binding"/>
    <property type="evidence" value="ECO:0007669"/>
    <property type="project" value="InterPro"/>
</dbReference>
<evidence type="ECO:0000256" key="1">
    <source>
        <dbReference type="ARBA" id="ARBA00022490"/>
    </source>
</evidence>
<evidence type="ECO:0000259" key="5">
    <source>
        <dbReference type="Pfam" id="PF01330"/>
    </source>
</evidence>
<evidence type="ECO:0000313" key="6">
    <source>
        <dbReference type="EMBL" id="SVB77049.1"/>
    </source>
</evidence>
<dbReference type="Pfam" id="PF14520">
    <property type="entry name" value="HHH_5"/>
    <property type="match status" value="1"/>
</dbReference>
<dbReference type="InterPro" id="IPR012340">
    <property type="entry name" value="NA-bd_OB-fold"/>
</dbReference>
<protein>
    <recommendedName>
        <fullName evidence="5">DNA helicase Holliday junction RuvA type domain-containing protein</fullName>
    </recommendedName>
</protein>
<keyword evidence="3" id="KW-0238">DNA-binding</keyword>
<feature type="domain" description="DNA helicase Holliday junction RuvA type" evidence="5">
    <location>
        <begin position="2"/>
        <end position="62"/>
    </location>
</feature>
<proteinExistence type="predicted"/>
<dbReference type="InterPro" id="IPR000085">
    <property type="entry name" value="RuvA"/>
</dbReference>
<keyword evidence="4" id="KW-0234">DNA repair</keyword>
<dbReference type="EMBL" id="UINC01056707">
    <property type="protein sequence ID" value="SVB77049.1"/>
    <property type="molecule type" value="Genomic_DNA"/>
</dbReference>
<evidence type="ECO:0000256" key="3">
    <source>
        <dbReference type="ARBA" id="ARBA00023125"/>
    </source>
</evidence>
<feature type="non-terminal residue" evidence="6">
    <location>
        <position position="120"/>
    </location>
</feature>
<dbReference type="Gene3D" id="2.40.50.140">
    <property type="entry name" value="Nucleic acid-binding proteins"/>
    <property type="match status" value="1"/>
</dbReference>
<dbReference type="GO" id="GO:0003677">
    <property type="term" value="F:DNA binding"/>
    <property type="evidence" value="ECO:0007669"/>
    <property type="project" value="UniProtKB-KW"/>
</dbReference>
<dbReference type="GO" id="GO:0006281">
    <property type="term" value="P:DNA repair"/>
    <property type="evidence" value="ECO:0007669"/>
    <property type="project" value="UniProtKB-KW"/>
</dbReference>
<dbReference type="SUPFAM" id="SSF47781">
    <property type="entry name" value="RuvA domain 2-like"/>
    <property type="match status" value="1"/>
</dbReference>
<evidence type="ECO:0000256" key="2">
    <source>
        <dbReference type="ARBA" id="ARBA00022763"/>
    </source>
</evidence>
<dbReference type="Pfam" id="PF01330">
    <property type="entry name" value="RuvA_N"/>
    <property type="match status" value="1"/>
</dbReference>